<reference evidence="3 4" key="1">
    <citation type="submission" date="2020-02" db="EMBL/GenBank/DDBJ databases">
        <title>Genome sequence of strain AETb3-4.</title>
        <authorList>
            <person name="Gao J."/>
            <person name="Zhang X."/>
        </authorList>
    </citation>
    <scope>NUCLEOTIDE SEQUENCE [LARGE SCALE GENOMIC DNA]</scope>
    <source>
        <strain evidence="3 4">AETb3-4</strain>
    </source>
</reference>
<evidence type="ECO:0000313" key="3">
    <source>
        <dbReference type="EMBL" id="NVM94609.1"/>
    </source>
</evidence>
<dbReference type="InterPro" id="IPR003615">
    <property type="entry name" value="HNH_nuc"/>
</dbReference>
<dbReference type="Gene3D" id="1.10.30.50">
    <property type="match status" value="1"/>
</dbReference>
<evidence type="ECO:0000256" key="1">
    <source>
        <dbReference type="SAM" id="MobiDB-lite"/>
    </source>
</evidence>
<name>A0A7Y7IFM4_9MICC</name>
<feature type="region of interest" description="Disordered" evidence="1">
    <location>
        <begin position="515"/>
        <end position="558"/>
    </location>
</feature>
<evidence type="ECO:0000259" key="2">
    <source>
        <dbReference type="SMART" id="SM00507"/>
    </source>
</evidence>
<dbReference type="SMART" id="SM00507">
    <property type="entry name" value="HNHc"/>
    <property type="match status" value="1"/>
</dbReference>
<comment type="caution">
    <text evidence="3">The sequence shown here is derived from an EMBL/GenBank/DDBJ whole genome shotgun (WGS) entry which is preliminary data.</text>
</comment>
<dbReference type="AlphaFoldDB" id="A0A7Y7IFM4"/>
<dbReference type="EMBL" id="JAAMFM010000006">
    <property type="protein sequence ID" value="NVM94609.1"/>
    <property type="molecule type" value="Genomic_DNA"/>
</dbReference>
<dbReference type="CDD" id="cd00085">
    <property type="entry name" value="HNHc"/>
    <property type="match status" value="1"/>
</dbReference>
<dbReference type="RefSeq" id="WP_176634324.1">
    <property type="nucleotide sequence ID" value="NZ_JAAMFM010000006.1"/>
</dbReference>
<sequence>MENFQPDATFSGGSQRAAGFWSPAPGIVAAYPLDEPPSPAPALQDQSTPEPFAVARQLAGEPHPDISSTDLDIDSMEALAEAEYLCAVSALRSLALAESGLAALKARVIERLDSASTRLGVAAQLEPWQQEVLAISTTAELCAALALPQRTGGELKSQSIALVRKHPDTLEALSTGSISWRNAVVALEQLETLEDLKGQTGERAISADSLDEFEHQLLDLAPGMTTAKFQFQARRLRERAHPDSIARRHAKALADRKLVLMPDRDGMSWLSMFLPADSAQGIWNQATRTARTLQGPDEHRTLTQLRVDVLAQWLLETGTAVPEGNEGPALDRARAGGNEPETEWSAGTVAHPGAGRVPRSSPGTGIEGEPPAADGPGSGRRLGGTPRPRAQVLVTIPLLTLLGRSKDPSELEGYGPIPPEMARELAAECPTLYRIMVDPYTNRFLSMDPTQYRVTGALRALLRARDGTCVFPGCNTVTDDTELDHVLAWEDGGTTVPENLKNECGVHHLLKHFKDGKSRDGTTRPREGRSGRDCAPGRESGILQGWTPTETDAPDEKPGWISPAGYLYPPDAMATTPPIIPARTMIQAIEELRGDG</sequence>
<organism evidence="3 4">
    <name type="scientific">Arthrobacter wenxiniae</name>
    <dbReference type="NCBI Taxonomy" id="2713570"/>
    <lineage>
        <taxon>Bacteria</taxon>
        <taxon>Bacillati</taxon>
        <taxon>Actinomycetota</taxon>
        <taxon>Actinomycetes</taxon>
        <taxon>Micrococcales</taxon>
        <taxon>Micrococcaceae</taxon>
        <taxon>Arthrobacter</taxon>
    </lineage>
</organism>
<feature type="region of interest" description="Disordered" evidence="1">
    <location>
        <begin position="319"/>
        <end position="389"/>
    </location>
</feature>
<keyword evidence="4" id="KW-1185">Reference proteome</keyword>
<gene>
    <name evidence="3" type="ORF">G6034_06730</name>
</gene>
<dbReference type="InterPro" id="IPR003870">
    <property type="entry name" value="DUF222"/>
</dbReference>
<dbReference type="Pfam" id="PF02720">
    <property type="entry name" value="DUF222"/>
    <property type="match status" value="1"/>
</dbReference>
<proteinExistence type="predicted"/>
<accession>A0A7Y7IFM4</accession>
<feature type="compositionally biased region" description="Basic and acidic residues" evidence="1">
    <location>
        <begin position="515"/>
        <end position="536"/>
    </location>
</feature>
<protein>
    <submittedName>
        <fullName evidence="3">DUF222 domain-containing protein</fullName>
    </submittedName>
</protein>
<feature type="domain" description="HNH nuclease" evidence="2">
    <location>
        <begin position="457"/>
        <end position="509"/>
    </location>
</feature>
<dbReference type="Proteomes" id="UP000543556">
    <property type="component" value="Unassembled WGS sequence"/>
</dbReference>
<evidence type="ECO:0000313" key="4">
    <source>
        <dbReference type="Proteomes" id="UP000543556"/>
    </source>
</evidence>